<dbReference type="Pfam" id="PF13499">
    <property type="entry name" value="EF-hand_7"/>
    <property type="match status" value="2"/>
</dbReference>
<reference evidence="5" key="1">
    <citation type="submission" date="2022-11" db="UniProtKB">
        <authorList>
            <consortium name="WormBaseParasite"/>
        </authorList>
    </citation>
    <scope>IDENTIFICATION</scope>
</reference>
<dbReference type="InterPro" id="IPR050230">
    <property type="entry name" value="CALM/Myosin/TropC-like"/>
</dbReference>
<dbReference type="Proteomes" id="UP000887566">
    <property type="component" value="Unplaced"/>
</dbReference>
<feature type="domain" description="EF-hand" evidence="3">
    <location>
        <begin position="78"/>
        <end position="113"/>
    </location>
</feature>
<name>A0A914WZ97_9BILA</name>
<dbReference type="PROSITE" id="PS00018">
    <property type="entry name" value="EF_HAND_1"/>
    <property type="match status" value="4"/>
</dbReference>
<dbReference type="PROSITE" id="PS50222">
    <property type="entry name" value="EF_HAND_2"/>
    <property type="match status" value="4"/>
</dbReference>
<feature type="domain" description="EF-hand" evidence="3">
    <location>
        <begin position="5"/>
        <end position="40"/>
    </location>
</feature>
<proteinExistence type="predicted"/>
<evidence type="ECO:0000256" key="2">
    <source>
        <dbReference type="ARBA" id="ARBA00022837"/>
    </source>
</evidence>
<feature type="domain" description="EF-hand" evidence="3">
    <location>
        <begin position="41"/>
        <end position="76"/>
    </location>
</feature>
<dbReference type="InterPro" id="IPR018247">
    <property type="entry name" value="EF_Hand_1_Ca_BS"/>
</dbReference>
<dbReference type="GO" id="GO:0016460">
    <property type="term" value="C:myosin II complex"/>
    <property type="evidence" value="ECO:0007669"/>
    <property type="project" value="TreeGrafter"/>
</dbReference>
<evidence type="ECO:0000313" key="5">
    <source>
        <dbReference type="WBParaSite" id="PSAMB.scaffold5843size10765.g27409.t1"/>
    </source>
</evidence>
<keyword evidence="2" id="KW-0106">Calcium</keyword>
<accession>A0A914WZ97</accession>
<dbReference type="FunFam" id="1.10.238.10:FF:000003">
    <property type="entry name" value="Calmodulin A"/>
    <property type="match status" value="1"/>
</dbReference>
<dbReference type="SMART" id="SM00054">
    <property type="entry name" value="EFh"/>
    <property type="match status" value="4"/>
</dbReference>
<dbReference type="InterPro" id="IPR011992">
    <property type="entry name" value="EF-hand-dom_pair"/>
</dbReference>
<dbReference type="AlphaFoldDB" id="A0A914WZ97"/>
<dbReference type="SUPFAM" id="SSF47473">
    <property type="entry name" value="EF-hand"/>
    <property type="match status" value="1"/>
</dbReference>
<evidence type="ECO:0000259" key="3">
    <source>
        <dbReference type="PROSITE" id="PS50222"/>
    </source>
</evidence>
<feature type="domain" description="EF-hand" evidence="3">
    <location>
        <begin position="114"/>
        <end position="145"/>
    </location>
</feature>
<dbReference type="WBParaSite" id="PSAMB.scaffold5843size10765.g27409.t1">
    <property type="protein sequence ID" value="PSAMB.scaffold5843size10765.g27409.t1"/>
    <property type="gene ID" value="PSAMB.scaffold5843size10765.g27409"/>
</dbReference>
<dbReference type="GO" id="GO:0005509">
    <property type="term" value="F:calcium ion binding"/>
    <property type="evidence" value="ECO:0007669"/>
    <property type="project" value="InterPro"/>
</dbReference>
<dbReference type="PANTHER" id="PTHR23048">
    <property type="entry name" value="MYOSIN LIGHT CHAIN 1, 3"/>
    <property type="match status" value="1"/>
</dbReference>
<dbReference type="InterPro" id="IPR002048">
    <property type="entry name" value="EF_hand_dom"/>
</dbReference>
<protein>
    <submittedName>
        <fullName evidence="5">EF-hand domain-containing protein</fullName>
    </submittedName>
</protein>
<keyword evidence="4" id="KW-1185">Reference proteome</keyword>
<dbReference type="CDD" id="cd00051">
    <property type="entry name" value="EFh"/>
    <property type="match status" value="1"/>
</dbReference>
<evidence type="ECO:0000256" key="1">
    <source>
        <dbReference type="ARBA" id="ARBA00022737"/>
    </source>
</evidence>
<keyword evidence="1" id="KW-0677">Repeat</keyword>
<organism evidence="4 5">
    <name type="scientific">Plectus sambesii</name>
    <dbReference type="NCBI Taxonomy" id="2011161"/>
    <lineage>
        <taxon>Eukaryota</taxon>
        <taxon>Metazoa</taxon>
        <taxon>Ecdysozoa</taxon>
        <taxon>Nematoda</taxon>
        <taxon>Chromadorea</taxon>
        <taxon>Plectida</taxon>
        <taxon>Plectina</taxon>
        <taxon>Plectoidea</taxon>
        <taxon>Plectidae</taxon>
        <taxon>Plectus</taxon>
    </lineage>
</organism>
<dbReference type="Gene3D" id="1.10.238.10">
    <property type="entry name" value="EF-hand"/>
    <property type="match status" value="2"/>
</dbReference>
<dbReference type="PANTHER" id="PTHR23048:SF0">
    <property type="entry name" value="CALMODULIN LIKE 3"/>
    <property type="match status" value="1"/>
</dbReference>
<sequence>MAVEFTTEELSQVFDDVDTDGDGKLNRQEVANLLRKVNIEPTRLDLNLIFSEIDADKSGLITRAEFFKYMASAAPTRTTLDELMRQFRAFDHDGDGIIDLSELEDILHETSNLDDKAAIKAMFESTDTNNDGRITFQEFVNMMKE</sequence>
<evidence type="ECO:0000313" key="4">
    <source>
        <dbReference type="Proteomes" id="UP000887566"/>
    </source>
</evidence>